<protein>
    <recommendedName>
        <fullName evidence="6">Kazal-like domain-containing protein</fullName>
    </recommendedName>
</protein>
<keyword evidence="8" id="KW-1185">Reference proteome</keyword>
<dbReference type="CDD" id="cd00104">
    <property type="entry name" value="KAZAL_FS"/>
    <property type="match status" value="1"/>
</dbReference>
<keyword evidence="2" id="KW-0245">EGF-like domain</keyword>
<dbReference type="Ensembl" id="ENSGMOT00000064193.1">
    <property type="protein sequence ID" value="ENSGMOP00000026850.1"/>
    <property type="gene ID" value="ENSGMOG00000034935.1"/>
</dbReference>
<feature type="domain" description="Kazal-like" evidence="6">
    <location>
        <begin position="96"/>
        <end position="143"/>
    </location>
</feature>
<dbReference type="PANTHER" id="PTHR21632">
    <property type="entry name" value="REGULATORY PROTEIN ZESTE"/>
    <property type="match status" value="1"/>
</dbReference>
<evidence type="ECO:0000256" key="1">
    <source>
        <dbReference type="ARBA" id="ARBA00004479"/>
    </source>
</evidence>
<dbReference type="GO" id="GO:0016020">
    <property type="term" value="C:membrane"/>
    <property type="evidence" value="ECO:0007669"/>
    <property type="project" value="UniProtKB-SubCell"/>
</dbReference>
<keyword evidence="5" id="KW-0472">Membrane</keyword>
<dbReference type="Pfam" id="PF00050">
    <property type="entry name" value="Kazal_1"/>
    <property type="match status" value="1"/>
</dbReference>
<comment type="subcellular location">
    <subcellularLocation>
        <location evidence="1">Membrane</location>
        <topology evidence="1">Single-pass type I membrane protein</topology>
    </subcellularLocation>
</comment>
<dbReference type="PANTHER" id="PTHR21632:SF5">
    <property type="entry name" value="TOMOREGULIN-2 ISOFORM X1"/>
    <property type="match status" value="1"/>
</dbReference>
<dbReference type="OMA" id="DIVMCIC"/>
<dbReference type="FunFam" id="3.30.60.30:FF:000020">
    <property type="entry name" value="tomoregulin-2 isoform X2"/>
    <property type="match status" value="1"/>
</dbReference>
<dbReference type="SMART" id="SM00280">
    <property type="entry name" value="KAZAL"/>
    <property type="match status" value="1"/>
</dbReference>
<evidence type="ECO:0000259" key="6">
    <source>
        <dbReference type="PROSITE" id="PS51465"/>
    </source>
</evidence>
<dbReference type="PROSITE" id="PS51465">
    <property type="entry name" value="KAZAL_2"/>
    <property type="match status" value="1"/>
</dbReference>
<dbReference type="Gene3D" id="3.30.60.30">
    <property type="match status" value="1"/>
</dbReference>
<reference evidence="7" key="2">
    <citation type="submission" date="2025-09" db="UniProtKB">
        <authorList>
            <consortium name="Ensembl"/>
        </authorList>
    </citation>
    <scope>IDENTIFICATION</scope>
</reference>
<evidence type="ECO:0000313" key="8">
    <source>
        <dbReference type="Proteomes" id="UP000694546"/>
    </source>
</evidence>
<keyword evidence="3" id="KW-0812">Transmembrane</keyword>
<evidence type="ECO:0000256" key="5">
    <source>
        <dbReference type="ARBA" id="ARBA00023136"/>
    </source>
</evidence>
<evidence type="ECO:0000256" key="3">
    <source>
        <dbReference type="ARBA" id="ARBA00022692"/>
    </source>
</evidence>
<keyword evidence="4" id="KW-1133">Transmembrane helix</keyword>
<dbReference type="AlphaFoldDB" id="A0A8C5A4K6"/>
<reference evidence="7" key="1">
    <citation type="submission" date="2025-08" db="UniProtKB">
        <authorList>
            <consortium name="Ensembl"/>
        </authorList>
    </citation>
    <scope>IDENTIFICATION</scope>
</reference>
<name>A0A8C5A4K6_GADMO</name>
<dbReference type="SUPFAM" id="SSF100895">
    <property type="entry name" value="Kazal-type serine protease inhibitors"/>
    <property type="match status" value="1"/>
</dbReference>
<dbReference type="InterPro" id="IPR002350">
    <property type="entry name" value="Kazal_dom"/>
</dbReference>
<evidence type="ECO:0000256" key="4">
    <source>
        <dbReference type="ARBA" id="ARBA00022989"/>
    </source>
</evidence>
<evidence type="ECO:0000256" key="2">
    <source>
        <dbReference type="ARBA" id="ARBA00022536"/>
    </source>
</evidence>
<organism evidence="7 8">
    <name type="scientific">Gadus morhua</name>
    <name type="common">Atlantic cod</name>
    <dbReference type="NCBI Taxonomy" id="8049"/>
    <lineage>
        <taxon>Eukaryota</taxon>
        <taxon>Metazoa</taxon>
        <taxon>Chordata</taxon>
        <taxon>Craniata</taxon>
        <taxon>Vertebrata</taxon>
        <taxon>Euteleostomi</taxon>
        <taxon>Actinopterygii</taxon>
        <taxon>Neopterygii</taxon>
        <taxon>Teleostei</taxon>
        <taxon>Neoteleostei</taxon>
        <taxon>Acanthomorphata</taxon>
        <taxon>Zeiogadaria</taxon>
        <taxon>Gadariae</taxon>
        <taxon>Gadiformes</taxon>
        <taxon>Gadoidei</taxon>
        <taxon>Gadidae</taxon>
        <taxon>Gadus</taxon>
    </lineage>
</organism>
<dbReference type="Proteomes" id="UP000694546">
    <property type="component" value="Chromosome 17"/>
</dbReference>
<evidence type="ECO:0000313" key="7">
    <source>
        <dbReference type="Ensembl" id="ENSGMOP00000026850.1"/>
    </source>
</evidence>
<dbReference type="GeneTree" id="ENSGT00940000165788"/>
<accession>A0A8C5A4K6</accession>
<dbReference type="InterPro" id="IPR036058">
    <property type="entry name" value="Kazal_dom_sf"/>
</dbReference>
<sequence>MGLLTAAESPPREPRALRRWRRTAGSWVWITLVSVLASLSVEQLCAFPSSLSDCQTPTGWNCSGFVDQDTDLIFCDRNTCKFDGECLRISDIVMCICDFKCNNDYVPVCGSNNQNYQNKCFLRRDACKMQSEVLVTSDGACPADGGVNSGDGEGSAEAGQKETSTCDICQFGAECDVDAEDVW</sequence>
<proteinExistence type="predicted"/>